<organism evidence="7 8">
    <name type="scientific">Clytia hemisphaerica</name>
    <dbReference type="NCBI Taxonomy" id="252671"/>
    <lineage>
        <taxon>Eukaryota</taxon>
        <taxon>Metazoa</taxon>
        <taxon>Cnidaria</taxon>
        <taxon>Hydrozoa</taxon>
        <taxon>Hydroidolina</taxon>
        <taxon>Leptothecata</taxon>
        <taxon>Obeliida</taxon>
        <taxon>Clytiidae</taxon>
        <taxon>Clytia</taxon>
    </lineage>
</organism>
<evidence type="ECO:0000256" key="4">
    <source>
        <dbReference type="SAM" id="Coils"/>
    </source>
</evidence>
<feature type="compositionally biased region" description="Polar residues" evidence="5">
    <location>
        <begin position="821"/>
        <end position="836"/>
    </location>
</feature>
<dbReference type="GO" id="GO:0048311">
    <property type="term" value="P:mitochondrion distribution"/>
    <property type="evidence" value="ECO:0007669"/>
    <property type="project" value="TreeGrafter"/>
</dbReference>
<feature type="coiled-coil region" evidence="4">
    <location>
        <begin position="191"/>
        <end position="218"/>
    </location>
</feature>
<proteinExistence type="predicted"/>
<feature type="region of interest" description="Disordered" evidence="5">
    <location>
        <begin position="39"/>
        <end position="63"/>
    </location>
</feature>
<feature type="coiled-coil region" evidence="4">
    <location>
        <begin position="244"/>
        <end position="341"/>
    </location>
</feature>
<evidence type="ECO:0000313" key="7">
    <source>
        <dbReference type="EnsemblMetazoa" id="CLYHEMP009333.1"/>
    </source>
</evidence>
<dbReference type="AlphaFoldDB" id="A0A7M5V3T4"/>
<dbReference type="PANTHER" id="PTHR15751:SF12">
    <property type="entry name" value="TRAFFICKING KINESIN-BINDING PROTEIN MILT"/>
    <property type="match status" value="1"/>
</dbReference>
<reference evidence="7" key="1">
    <citation type="submission" date="2021-01" db="UniProtKB">
        <authorList>
            <consortium name="EnsemblMetazoa"/>
        </authorList>
    </citation>
    <scope>IDENTIFICATION</scope>
</reference>
<accession>A0A7M5V3T4</accession>
<dbReference type="PANTHER" id="PTHR15751">
    <property type="entry name" value="TRAFFICKING KINESIN-BINDING PROTEIN"/>
    <property type="match status" value="1"/>
</dbReference>
<dbReference type="GO" id="GO:0017022">
    <property type="term" value="F:myosin binding"/>
    <property type="evidence" value="ECO:0007669"/>
    <property type="project" value="TreeGrafter"/>
</dbReference>
<name>A0A7M5V3T4_9CNID</name>
<evidence type="ECO:0000256" key="5">
    <source>
        <dbReference type="SAM" id="MobiDB-lite"/>
    </source>
</evidence>
<evidence type="ECO:0000256" key="2">
    <source>
        <dbReference type="ARBA" id="ARBA00023054"/>
    </source>
</evidence>
<evidence type="ECO:0000256" key="1">
    <source>
        <dbReference type="ARBA" id="ARBA00004173"/>
    </source>
</evidence>
<dbReference type="GO" id="GO:0005739">
    <property type="term" value="C:mitochondrion"/>
    <property type="evidence" value="ECO:0007669"/>
    <property type="project" value="UniProtKB-SubCell"/>
</dbReference>
<feature type="region of interest" description="Disordered" evidence="5">
    <location>
        <begin position="1"/>
        <end position="27"/>
    </location>
</feature>
<dbReference type="OrthoDB" id="10067624at2759"/>
<feature type="region of interest" description="Disordered" evidence="5">
    <location>
        <begin position="476"/>
        <end position="563"/>
    </location>
</feature>
<keyword evidence="3" id="KW-0496">Mitochondrion</keyword>
<comment type="subcellular location">
    <subcellularLocation>
        <location evidence="1">Mitochondrion</location>
    </subcellularLocation>
</comment>
<feature type="domain" description="HAP1 N-terminal" evidence="6">
    <location>
        <begin position="54"/>
        <end position="341"/>
    </location>
</feature>
<feature type="region of interest" description="Disordered" evidence="5">
    <location>
        <begin position="748"/>
        <end position="776"/>
    </location>
</feature>
<feature type="compositionally biased region" description="Basic residues" evidence="5">
    <location>
        <begin position="524"/>
        <end position="539"/>
    </location>
</feature>
<feature type="region of interest" description="Disordered" evidence="5">
    <location>
        <begin position="624"/>
        <end position="646"/>
    </location>
</feature>
<feature type="compositionally biased region" description="Polar residues" evidence="5">
    <location>
        <begin position="760"/>
        <end position="776"/>
    </location>
</feature>
<feature type="region of interest" description="Disordered" evidence="5">
    <location>
        <begin position="804"/>
        <end position="868"/>
    </location>
</feature>
<dbReference type="Pfam" id="PF04849">
    <property type="entry name" value="HAP1_N"/>
    <property type="match status" value="1"/>
</dbReference>
<dbReference type="InterPro" id="IPR051946">
    <property type="entry name" value="Intracell_Traff-Reg"/>
</dbReference>
<dbReference type="EnsemblMetazoa" id="CLYHEMT009333.1">
    <property type="protein sequence ID" value="CLYHEMP009333.1"/>
    <property type="gene ID" value="CLYHEMG009333"/>
</dbReference>
<dbReference type="SMART" id="SM01424">
    <property type="entry name" value="HAP1_N"/>
    <property type="match status" value="1"/>
</dbReference>
<evidence type="ECO:0000313" key="8">
    <source>
        <dbReference type="Proteomes" id="UP000594262"/>
    </source>
</evidence>
<feature type="compositionally biased region" description="Polar residues" evidence="5">
    <location>
        <begin position="406"/>
        <end position="422"/>
    </location>
</feature>
<dbReference type="GO" id="GO:0006605">
    <property type="term" value="P:protein targeting"/>
    <property type="evidence" value="ECO:0007669"/>
    <property type="project" value="TreeGrafter"/>
</dbReference>
<dbReference type="Proteomes" id="UP000594262">
    <property type="component" value="Unplaced"/>
</dbReference>
<keyword evidence="8" id="KW-1185">Reference proteome</keyword>
<feature type="compositionally biased region" description="Basic and acidic residues" evidence="5">
    <location>
        <begin position="7"/>
        <end position="18"/>
    </location>
</feature>
<sequence>METLNHYNEKEKEIETSEFHPSSSGCEVENLTSEQVYTYEYGKEEELQEGGPFSEQGSESGVEPDYTEWVFDENAIDKFDITNEQALATLKYFSSSSDRTTIMTKTHGADLDIISQLLLEKEKDLDMAAKIGQSLLQRNKSLLVKIEHMEDYLVKSKDNEMQLEHDLRNKNEFARMYFEDDQQSYNSSSSKDCDDEEIRSLTNRCRALEKENQNLFTEALNIREYTDEFEEKEEGLVLDCIEQLSSAKSQITQLTDEIAQKFEDNVQQQEEITQLINMVVELQKKQKQLCVDNDDLQGQLIEAENDKDSLKQQLAIMRSKFEETYEMLQENQQEIKTLKSRFDMTTSSNPSDWLNDSGNSLALQDSLANEIEESVRRDLIYTQDRRKQNKKVLENVRYLNVRGAPSSISTSGRTSPVSNWSLASDERSETMSTVSNIDCESMKSKKNVKKLQIVKPMEGSDTLSKWHNLASQNVKDGFNVSDVSPTKSDAPQAIVDSDTSTAEESDHDNNGQTAHNIDPSAPTAHKKTPTIRKPLKPKKQSTPTSVKNSGGGNSFLKGLETPDTTKRTILTRNSSAMNSLRQGRRMLRSKDNNGRSKAEVIDMIANAMNKANVEAQAGQRILSSITNSTSSTPRRESIRQRAETLSKSPDIQEMPTVTKVLEKVAHNVEALGFSSSDLESEIDDAPPRPFDTLPPQGVQTSFNSNTSIVQTELNSVTGPLGLLSRADLNEPNPMLKDRLLRMSSIDTNAPPLPTKLDNKPLSSLTESTGIRRNKSSGSLVEMMSSNKLNAGFRPVGLTNLMNSGSLEGGNSPSGLLGLVKTPTTTNTKFGSATDIGQETPPPQKPQTSKSVETGLDSVRTPDQNTSGGAFGFFSSFLGKLS</sequence>
<feature type="compositionally biased region" description="Polar residues" evidence="5">
    <location>
        <begin position="804"/>
        <end position="813"/>
    </location>
</feature>
<dbReference type="GO" id="GO:0031410">
    <property type="term" value="C:cytoplasmic vesicle"/>
    <property type="evidence" value="ECO:0007669"/>
    <property type="project" value="TreeGrafter"/>
</dbReference>
<feature type="compositionally biased region" description="Basic and acidic residues" evidence="5">
    <location>
        <begin position="633"/>
        <end position="644"/>
    </location>
</feature>
<dbReference type="GO" id="GO:0047496">
    <property type="term" value="P:vesicle transport along microtubule"/>
    <property type="evidence" value="ECO:0007669"/>
    <property type="project" value="TreeGrafter"/>
</dbReference>
<evidence type="ECO:0000256" key="3">
    <source>
        <dbReference type="ARBA" id="ARBA00023128"/>
    </source>
</evidence>
<dbReference type="InterPro" id="IPR006933">
    <property type="entry name" value="HAP1_N"/>
</dbReference>
<keyword evidence="2 4" id="KW-0175">Coiled coil</keyword>
<protein>
    <recommendedName>
        <fullName evidence="6">HAP1 N-terminal domain-containing protein</fullName>
    </recommendedName>
</protein>
<feature type="region of interest" description="Disordered" evidence="5">
    <location>
        <begin position="404"/>
        <end position="433"/>
    </location>
</feature>
<evidence type="ECO:0000259" key="6">
    <source>
        <dbReference type="SMART" id="SM01424"/>
    </source>
</evidence>